<protein>
    <submittedName>
        <fullName evidence="5">Uncharacterized protein</fullName>
    </submittedName>
</protein>
<dbReference type="PANTHER" id="PTHR35408:SF1">
    <property type="entry name" value="GLYCOSYLTRANSFERASE 2-LIKE DOMAIN-CONTAINING PROTEIN"/>
    <property type="match status" value="1"/>
</dbReference>
<evidence type="ECO:0000259" key="3">
    <source>
        <dbReference type="Pfam" id="PF13632"/>
    </source>
</evidence>
<keyword evidence="6" id="KW-1185">Reference proteome</keyword>
<feature type="transmembrane region" description="Helical" evidence="2">
    <location>
        <begin position="875"/>
        <end position="896"/>
    </location>
</feature>
<proteinExistence type="predicted"/>
<feature type="transmembrane region" description="Helical" evidence="2">
    <location>
        <begin position="274"/>
        <end position="296"/>
    </location>
</feature>
<dbReference type="STRING" id="1432307.W9CKX7"/>
<dbReference type="PANTHER" id="PTHR35408">
    <property type="entry name" value="CHROMOSOME 15, WHOLE GENOME SHOTGUN SEQUENCE"/>
    <property type="match status" value="1"/>
</dbReference>
<accession>W9CKX7</accession>
<sequence length="905" mass="102682">MKAFKGYFAPGTKEEKEAKKAKMSKQTKMRKMTKKMKKSEAPAPPAEMEMHTTATLGSPMSGSFIDRSQTSSIYPEGDFRNGLEANVKTFKAGVAVSWLHQQQMEKMWITGGPGEGIILKKAKGDFTCCPDSLKTDPSRIFDHIVAMNVKSAMTVNTRMIKTFLDHQHADYIPLSNNLRLQVLPTTEDLIRCKKHHFGAFIQDQKILVVWADEPKQLIDRVEIIESSLLEMIWAEDEAAVDEKKDGVHLSTCNLGSGADVEAGNGLNEKRPTLLMNPLMVGATLCLLIAALGLGWKKIALQIAVDGKFARLALLVVTPFQIFVSLFFMQVIIVNIAQCLGPINYLNINSKFYSGQAPRRLDRNSRDLPHITIQMPVYKEGLSGVIEPTVHSLKAAISTYELQGGTANIFINDDGMQLLTEEQASARRDFYDEHTIGWVARPGHNPNPEIGERAFLRRGKFKKASNMNYALMVTNKVEERLLTIPRHDAWSQAEEYVAYDQCLARVIEEEQGRAWAGGNIRVGDYILLIDSDTRVPADCLLDAASEMEQSPEVGILQFNSGVMQLTDTFFENGITFFTNLIYTAIRFAVAMGDVAPFVGHNAMLRWSAVQQVSYQDEDGYEKFWSESHVSEDFDMSLRLQVNGYTIRYAAYTTDGFKEGVSLTVYDELARWEKYAYGCNELLFNPLRFWLTRGPFTKLFKEFLGSNIRLTTKLTMMAYIGTYYAIGASWILTLANYFIMGWYNGFYDKYYLDSFQVYFSLIIVFTALGNVSLAILRYRLSERTFFSSLLENFKWLFLMSIFLGGISMHVSQSLVSHFLEIDMTWGATAKEVEDVTFFEEIPRLLKRFKYTFLFCILASFCMLVCALLVPWNWRIDTFVAIFPLCTVVVSHFLMPIVLNPALMMFTW</sequence>
<evidence type="ECO:0000313" key="5">
    <source>
        <dbReference type="EMBL" id="ESZ96506.1"/>
    </source>
</evidence>
<dbReference type="OrthoDB" id="38531at2759"/>
<dbReference type="SUPFAM" id="SSF53448">
    <property type="entry name" value="Nucleotide-diphospho-sugar transferases"/>
    <property type="match status" value="1"/>
</dbReference>
<evidence type="ECO:0000256" key="1">
    <source>
        <dbReference type="SAM" id="MobiDB-lite"/>
    </source>
</evidence>
<feature type="transmembrane region" description="Helical" evidence="2">
    <location>
        <begin position="848"/>
        <end position="869"/>
    </location>
</feature>
<dbReference type="InterPro" id="IPR057688">
    <property type="entry name" value="DUF7928"/>
</dbReference>
<dbReference type="EMBL" id="AYSA01000136">
    <property type="protein sequence ID" value="ESZ96506.1"/>
    <property type="molecule type" value="Genomic_DNA"/>
</dbReference>
<organism evidence="5 6">
    <name type="scientific">Sclerotinia borealis (strain F-4128)</name>
    <dbReference type="NCBI Taxonomy" id="1432307"/>
    <lineage>
        <taxon>Eukaryota</taxon>
        <taxon>Fungi</taxon>
        <taxon>Dikarya</taxon>
        <taxon>Ascomycota</taxon>
        <taxon>Pezizomycotina</taxon>
        <taxon>Leotiomycetes</taxon>
        <taxon>Helotiales</taxon>
        <taxon>Sclerotiniaceae</taxon>
        <taxon>Sclerotinia</taxon>
    </lineage>
</organism>
<name>W9CKX7_SCLBF</name>
<feature type="transmembrane region" description="Helical" evidence="2">
    <location>
        <begin position="753"/>
        <end position="773"/>
    </location>
</feature>
<dbReference type="Pfam" id="PF25550">
    <property type="entry name" value="DUF7928"/>
    <property type="match status" value="1"/>
</dbReference>
<feature type="domain" description="DUF7928" evidence="4">
    <location>
        <begin position="91"/>
        <end position="242"/>
    </location>
</feature>
<feature type="transmembrane region" description="Helical" evidence="2">
    <location>
        <begin position="714"/>
        <end position="741"/>
    </location>
</feature>
<evidence type="ECO:0000256" key="2">
    <source>
        <dbReference type="SAM" id="Phobius"/>
    </source>
</evidence>
<dbReference type="AlphaFoldDB" id="W9CKX7"/>
<evidence type="ECO:0000313" key="6">
    <source>
        <dbReference type="Proteomes" id="UP000019487"/>
    </source>
</evidence>
<evidence type="ECO:0000259" key="4">
    <source>
        <dbReference type="Pfam" id="PF25550"/>
    </source>
</evidence>
<dbReference type="InterPro" id="IPR001173">
    <property type="entry name" value="Glyco_trans_2-like"/>
</dbReference>
<dbReference type="InterPro" id="IPR029044">
    <property type="entry name" value="Nucleotide-diphossugar_trans"/>
</dbReference>
<feature type="transmembrane region" description="Helical" evidence="2">
    <location>
        <begin position="308"/>
        <end position="332"/>
    </location>
</feature>
<comment type="caution">
    <text evidence="5">The sequence shown here is derived from an EMBL/GenBank/DDBJ whole genome shotgun (WGS) entry which is preliminary data.</text>
</comment>
<dbReference type="HOGENOM" id="CLU_008220_0_0_1"/>
<dbReference type="Pfam" id="PF13632">
    <property type="entry name" value="Glyco_trans_2_3"/>
    <property type="match status" value="1"/>
</dbReference>
<dbReference type="Gene3D" id="3.90.550.10">
    <property type="entry name" value="Spore Coat Polysaccharide Biosynthesis Protein SpsA, Chain A"/>
    <property type="match status" value="1"/>
</dbReference>
<keyword evidence="2" id="KW-1133">Transmembrane helix</keyword>
<reference evidence="5 6" key="1">
    <citation type="journal article" date="2014" name="Genome Announc.">
        <title>Draft genome sequence of Sclerotinia borealis, a psychrophilic plant pathogenic fungus.</title>
        <authorList>
            <person name="Mardanov A.V."/>
            <person name="Beletsky A.V."/>
            <person name="Kadnikov V.V."/>
            <person name="Ignatov A.N."/>
            <person name="Ravin N.V."/>
        </authorList>
    </citation>
    <scope>NUCLEOTIDE SEQUENCE [LARGE SCALE GENOMIC DNA]</scope>
    <source>
        <strain evidence="6">F-4157</strain>
    </source>
</reference>
<keyword evidence="2" id="KW-0472">Membrane</keyword>
<feature type="transmembrane region" description="Helical" evidence="2">
    <location>
        <begin position="793"/>
        <end position="813"/>
    </location>
</feature>
<gene>
    <name evidence="5" type="ORF">SBOR_3128</name>
</gene>
<feature type="domain" description="Glycosyltransferase 2-like" evidence="3">
    <location>
        <begin position="524"/>
        <end position="737"/>
    </location>
</feature>
<feature type="compositionally biased region" description="Basic residues" evidence="1">
    <location>
        <begin position="21"/>
        <end position="37"/>
    </location>
</feature>
<keyword evidence="2" id="KW-0812">Transmembrane</keyword>
<dbReference type="Proteomes" id="UP000019487">
    <property type="component" value="Unassembled WGS sequence"/>
</dbReference>
<feature type="region of interest" description="Disordered" evidence="1">
    <location>
        <begin position="1"/>
        <end position="48"/>
    </location>
</feature>